<sequence length="412" mass="47145">MTPQTIFYSIITILLLDFIVDKILDYLNAKNFDRPVPKELNDVYDEGEYKKSQAYKKTNYKFSNISSLYSLMLTLAFFFLDGFEFVDKLARGISNNEIAVTLIFFGTILLAGDILTIPFSYYHTFVIEEKFGFNKMSKKTFFLDKLKGWLMMIVLGGGILSLVIWFYMLTGADFWIYAWALVAVFTVFINMFYSNLIVPLFNKQTPLQDGSLRSKIEVYAQKVGFELDNVFVIDGSKRSTKANAYFSGFGKQKRITLFDTLIKDLEEDEIVAVLAHEVGHYKRRHIIFNITASVVLTGLTLYILSLFINIPELSLAIGVKQPSFHAGLIAFGILYSPISEITGLIMNYFSRKFEYQADDYAKETYAPLPLITSLKKLSKNSLSNLTPHPAYVFVHYSHPTLLERFKNLSAQH</sequence>
<dbReference type="Gene3D" id="3.30.2010.10">
    <property type="entry name" value="Metalloproteases ('zincins'), catalytic domain"/>
    <property type="match status" value="1"/>
</dbReference>
<evidence type="ECO:0000256" key="5">
    <source>
        <dbReference type="ARBA" id="ARBA00023049"/>
    </source>
</evidence>
<dbReference type="InterPro" id="IPR027057">
    <property type="entry name" value="CAXX_Prtase_1"/>
</dbReference>
<feature type="transmembrane region" description="Helical" evidence="7">
    <location>
        <begin position="6"/>
        <end position="24"/>
    </location>
</feature>
<feature type="domain" description="CAAX prenyl protease 1 N-terminal" evidence="9">
    <location>
        <begin position="26"/>
        <end position="203"/>
    </location>
</feature>
<gene>
    <name evidence="10" type="ORF">OSR52_02880</name>
</gene>
<dbReference type="Pfam" id="PF16491">
    <property type="entry name" value="Peptidase_M48_N"/>
    <property type="match status" value="1"/>
</dbReference>
<feature type="transmembrane region" description="Helical" evidence="7">
    <location>
        <begin position="174"/>
        <end position="193"/>
    </location>
</feature>
<dbReference type="EMBL" id="JAPMUA010000001">
    <property type="protein sequence ID" value="MDG3584799.1"/>
    <property type="molecule type" value="Genomic_DNA"/>
</dbReference>
<keyword evidence="7" id="KW-0812">Transmembrane</keyword>
<keyword evidence="1 6" id="KW-0645">Protease</keyword>
<keyword evidence="7" id="KW-1133">Transmembrane helix</keyword>
<reference evidence="10" key="1">
    <citation type="submission" date="2022-11" db="EMBL/GenBank/DDBJ databases">
        <title>High-quality draft genome sequence of Galbibacter sp. strain CMA-7.</title>
        <authorList>
            <person name="Wei L."/>
            <person name="Dong C."/>
            <person name="Shao Z."/>
        </authorList>
    </citation>
    <scope>NUCLEOTIDE SEQUENCE</scope>
    <source>
        <strain evidence="10">CMA-7</strain>
    </source>
</reference>
<comment type="similarity">
    <text evidence="6">Belongs to the peptidase M48 family.</text>
</comment>
<feature type="transmembrane region" description="Helical" evidence="7">
    <location>
        <begin position="100"/>
        <end position="127"/>
    </location>
</feature>
<proteinExistence type="inferred from homology"/>
<organism evidence="10 11">
    <name type="scientific">Galbibacter pacificus</name>
    <dbReference type="NCBI Taxonomy" id="2996052"/>
    <lineage>
        <taxon>Bacteria</taxon>
        <taxon>Pseudomonadati</taxon>
        <taxon>Bacteroidota</taxon>
        <taxon>Flavobacteriia</taxon>
        <taxon>Flavobacteriales</taxon>
        <taxon>Flavobacteriaceae</taxon>
        <taxon>Galbibacter</taxon>
    </lineage>
</organism>
<dbReference type="Proteomes" id="UP001153642">
    <property type="component" value="Unassembled WGS sequence"/>
</dbReference>
<evidence type="ECO:0000256" key="3">
    <source>
        <dbReference type="ARBA" id="ARBA00022801"/>
    </source>
</evidence>
<dbReference type="CDD" id="cd07343">
    <property type="entry name" value="M48A_Zmpste24p_like"/>
    <property type="match status" value="1"/>
</dbReference>
<evidence type="ECO:0000313" key="11">
    <source>
        <dbReference type="Proteomes" id="UP001153642"/>
    </source>
</evidence>
<dbReference type="Pfam" id="PF01435">
    <property type="entry name" value="Peptidase_M48"/>
    <property type="match status" value="1"/>
</dbReference>
<evidence type="ECO:0000256" key="2">
    <source>
        <dbReference type="ARBA" id="ARBA00022723"/>
    </source>
</evidence>
<evidence type="ECO:0000259" key="9">
    <source>
        <dbReference type="Pfam" id="PF16491"/>
    </source>
</evidence>
<evidence type="ECO:0000256" key="1">
    <source>
        <dbReference type="ARBA" id="ARBA00022670"/>
    </source>
</evidence>
<comment type="cofactor">
    <cofactor evidence="6">
        <name>Zn(2+)</name>
        <dbReference type="ChEBI" id="CHEBI:29105"/>
    </cofactor>
    <text evidence="6">Binds 1 zinc ion per subunit.</text>
</comment>
<protein>
    <submittedName>
        <fullName evidence="10">M48 family metallopeptidase</fullName>
    </submittedName>
</protein>
<dbReference type="InterPro" id="IPR032456">
    <property type="entry name" value="Peptidase_M48_N"/>
</dbReference>
<keyword evidence="5 6" id="KW-0482">Metalloprotease</keyword>
<comment type="caution">
    <text evidence="10">The sequence shown here is derived from an EMBL/GenBank/DDBJ whole genome shotgun (WGS) entry which is preliminary data.</text>
</comment>
<accession>A0ABT6FP11</accession>
<dbReference type="InterPro" id="IPR001915">
    <property type="entry name" value="Peptidase_M48"/>
</dbReference>
<feature type="domain" description="Peptidase M48" evidence="8">
    <location>
        <begin position="206"/>
        <end position="410"/>
    </location>
</feature>
<evidence type="ECO:0000256" key="6">
    <source>
        <dbReference type="RuleBase" id="RU003983"/>
    </source>
</evidence>
<feature type="transmembrane region" description="Helical" evidence="7">
    <location>
        <begin position="328"/>
        <end position="349"/>
    </location>
</feature>
<keyword evidence="3 6" id="KW-0378">Hydrolase</keyword>
<dbReference type="PANTHER" id="PTHR10120">
    <property type="entry name" value="CAAX PRENYL PROTEASE 1"/>
    <property type="match status" value="1"/>
</dbReference>
<feature type="transmembrane region" description="Helical" evidence="7">
    <location>
        <begin position="148"/>
        <end position="168"/>
    </location>
</feature>
<keyword evidence="11" id="KW-1185">Reference proteome</keyword>
<evidence type="ECO:0000259" key="8">
    <source>
        <dbReference type="Pfam" id="PF01435"/>
    </source>
</evidence>
<evidence type="ECO:0000313" key="10">
    <source>
        <dbReference type="EMBL" id="MDG3584799.1"/>
    </source>
</evidence>
<feature type="transmembrane region" description="Helical" evidence="7">
    <location>
        <begin position="286"/>
        <end position="308"/>
    </location>
</feature>
<evidence type="ECO:0000256" key="4">
    <source>
        <dbReference type="ARBA" id="ARBA00022833"/>
    </source>
</evidence>
<keyword evidence="7" id="KW-0472">Membrane</keyword>
<name>A0ABT6FP11_9FLAO</name>
<dbReference type="RefSeq" id="WP_277898556.1">
    <property type="nucleotide sequence ID" value="NZ_JAPMUA010000001.1"/>
</dbReference>
<keyword evidence="4 6" id="KW-0862">Zinc</keyword>
<evidence type="ECO:0000256" key="7">
    <source>
        <dbReference type="SAM" id="Phobius"/>
    </source>
</evidence>
<feature type="transmembrane region" description="Helical" evidence="7">
    <location>
        <begin position="60"/>
        <end position="80"/>
    </location>
</feature>
<keyword evidence="2" id="KW-0479">Metal-binding</keyword>